<dbReference type="EMBL" id="AP018316">
    <property type="protein sequence ID" value="BAZ83939.1"/>
    <property type="molecule type" value="Genomic_DNA"/>
</dbReference>
<evidence type="ECO:0000313" key="2">
    <source>
        <dbReference type="Proteomes" id="UP000218702"/>
    </source>
</evidence>
<dbReference type="AlphaFoldDB" id="A0A1Z4UXW0"/>
<sequence>MAAILDESLEEEETQAINRLLHYKMVGQYSREKSLHFYFL</sequence>
<dbReference type="KEGG" id="dcm:NIES806_01190"/>
<accession>A0A1Z4UXW0</accession>
<reference evidence="1 2" key="1">
    <citation type="submission" date="2017-06" db="EMBL/GenBank/DDBJ databases">
        <title>Genome sequencing of cyanobaciteial culture collection at National Institute for Environmental Studies (NIES).</title>
        <authorList>
            <person name="Hirose Y."/>
            <person name="Shimura Y."/>
            <person name="Fujisawa T."/>
            <person name="Nakamura Y."/>
            <person name="Kawachi M."/>
        </authorList>
    </citation>
    <scope>NUCLEOTIDE SEQUENCE [LARGE SCALE GENOMIC DNA]</scope>
    <source>
        <strain evidence="1 2">NIES-806</strain>
    </source>
</reference>
<protein>
    <submittedName>
        <fullName evidence="1">Uncharacterized protein</fullName>
    </submittedName>
</protein>
<dbReference type="Proteomes" id="UP000218702">
    <property type="component" value="Chromosome"/>
</dbReference>
<keyword evidence="2" id="KW-1185">Reference proteome</keyword>
<evidence type="ECO:0000313" key="1">
    <source>
        <dbReference type="EMBL" id="BAZ83939.1"/>
    </source>
</evidence>
<proteinExistence type="predicted"/>
<name>A0A1Z4UXW0_9CYAN</name>
<gene>
    <name evidence="1" type="ORF">NIES806_01190</name>
</gene>
<organism evidence="1 2">
    <name type="scientific">Dolichospermum compactum NIES-806</name>
    <dbReference type="NCBI Taxonomy" id="1973481"/>
    <lineage>
        <taxon>Bacteria</taxon>
        <taxon>Bacillati</taxon>
        <taxon>Cyanobacteriota</taxon>
        <taxon>Cyanophyceae</taxon>
        <taxon>Nostocales</taxon>
        <taxon>Aphanizomenonaceae</taxon>
        <taxon>Dolichospermum</taxon>
        <taxon>Dolichospermum compactum</taxon>
    </lineage>
</organism>